<comment type="function">
    <text evidence="6">Binds and transfers iron-sulfur (Fe-S) clusters to target apoproteins. Can hydrolyze ATP.</text>
</comment>
<dbReference type="InterPro" id="IPR033756">
    <property type="entry name" value="YlxH/NBP35"/>
</dbReference>
<evidence type="ECO:0000256" key="5">
    <source>
        <dbReference type="ARBA" id="ARBA00023014"/>
    </source>
</evidence>
<dbReference type="PANTHER" id="PTHR42961:SF2">
    <property type="entry name" value="IRON-SULFUR PROTEIN NUBPL"/>
    <property type="match status" value="1"/>
</dbReference>
<keyword evidence="5 6" id="KW-0411">Iron-sulfur</keyword>
<evidence type="ECO:0000256" key="3">
    <source>
        <dbReference type="ARBA" id="ARBA00022840"/>
    </source>
</evidence>
<reference evidence="7 8" key="1">
    <citation type="submission" date="2017-07" db="EMBL/GenBank/DDBJ databases">
        <title>Recovery of genomes from metagenomes via a dereplication, aggregation, and scoring strategy.</title>
        <authorList>
            <person name="Sieber C.M."/>
            <person name="Probst A.J."/>
            <person name="Sharrar A."/>
            <person name="Thomas B.C."/>
            <person name="Hess M."/>
            <person name="Tringe S.G."/>
            <person name="Banfield J.F."/>
        </authorList>
    </citation>
    <scope>NUCLEOTIDE SEQUENCE [LARGE SCALE GENOMIC DNA]</scope>
    <source>
        <strain evidence="7">JGI_Cruoil_03_44_89</strain>
    </source>
</reference>
<comment type="caution">
    <text evidence="6">Lacks conserved residue(s) required for the propagation of feature annotation.</text>
</comment>
<evidence type="ECO:0000256" key="6">
    <source>
        <dbReference type="HAMAP-Rule" id="MF_02040"/>
    </source>
</evidence>
<dbReference type="SUPFAM" id="SSF52540">
    <property type="entry name" value="P-loop containing nucleoside triphosphate hydrolases"/>
    <property type="match status" value="1"/>
</dbReference>
<dbReference type="GO" id="GO:0140663">
    <property type="term" value="F:ATP-dependent FeS chaperone activity"/>
    <property type="evidence" value="ECO:0007669"/>
    <property type="project" value="InterPro"/>
</dbReference>
<dbReference type="PANTHER" id="PTHR42961">
    <property type="entry name" value="IRON-SULFUR PROTEIN NUBPL"/>
    <property type="match status" value="1"/>
</dbReference>
<comment type="caution">
    <text evidence="7">The sequence shown here is derived from an EMBL/GenBank/DDBJ whole genome shotgun (WGS) entry which is preliminary data.</text>
</comment>
<evidence type="ECO:0000256" key="1">
    <source>
        <dbReference type="ARBA" id="ARBA00022723"/>
    </source>
</evidence>
<dbReference type="InterPro" id="IPR027417">
    <property type="entry name" value="P-loop_NTPase"/>
</dbReference>
<dbReference type="GO" id="GO:0005524">
    <property type="term" value="F:ATP binding"/>
    <property type="evidence" value="ECO:0007669"/>
    <property type="project" value="UniProtKB-UniRule"/>
</dbReference>
<dbReference type="InterPro" id="IPR019591">
    <property type="entry name" value="Mrp/NBP35_ATP-bd"/>
</dbReference>
<evidence type="ECO:0000256" key="2">
    <source>
        <dbReference type="ARBA" id="ARBA00022741"/>
    </source>
</evidence>
<evidence type="ECO:0000256" key="4">
    <source>
        <dbReference type="ARBA" id="ARBA00023004"/>
    </source>
</evidence>
<dbReference type="Pfam" id="PF10609">
    <property type="entry name" value="ParA"/>
    <property type="match status" value="1"/>
</dbReference>
<dbReference type="GO" id="GO:0046872">
    <property type="term" value="F:metal ion binding"/>
    <property type="evidence" value="ECO:0007669"/>
    <property type="project" value="UniProtKB-KW"/>
</dbReference>
<dbReference type="EMBL" id="NOZQ01000152">
    <property type="protein sequence ID" value="OYD14910.1"/>
    <property type="molecule type" value="Genomic_DNA"/>
</dbReference>
<evidence type="ECO:0000313" key="8">
    <source>
        <dbReference type="Proteomes" id="UP000215215"/>
    </source>
</evidence>
<dbReference type="AlphaFoldDB" id="A0A235BR07"/>
<dbReference type="InterPro" id="IPR044304">
    <property type="entry name" value="NUBPL-like"/>
</dbReference>
<organism evidence="7 8">
    <name type="scientific">candidate division WOR-3 bacterium JGI_Cruoil_03_44_89</name>
    <dbReference type="NCBI Taxonomy" id="1973748"/>
    <lineage>
        <taxon>Bacteria</taxon>
        <taxon>Bacteria division WOR-3</taxon>
    </lineage>
</organism>
<sequence>MDPRLTIIAHRLENVGRLIAVSGGKGGIGKSSTASILSLSLAKMSYRVGLLDLDFYGPSCHLILGIKGVYPEEEKGVIPPEVNGIRFMSIVYYAKDNPLMARGIDISNSIIELLAITRWGELDFLIIDMPPGIGDTTLDVIRLLKRIEFLVVTTPSMLALETVKKTLEMLKEAKVPIIGVIENMKVKDSPWIRNEIEKLDVRFLGKIDYDTSLEDCVGDREKLLASPFARDINKIFPKLDLI</sequence>
<gene>
    <name evidence="7" type="ORF">CH333_06955</name>
</gene>
<dbReference type="HAMAP" id="MF_02040">
    <property type="entry name" value="Mrp_NBP35"/>
    <property type="match status" value="1"/>
</dbReference>
<keyword evidence="3 6" id="KW-0067">ATP-binding</keyword>
<accession>A0A235BR07</accession>
<dbReference type="GO" id="GO:0051539">
    <property type="term" value="F:4 iron, 4 sulfur cluster binding"/>
    <property type="evidence" value="ECO:0007669"/>
    <property type="project" value="TreeGrafter"/>
</dbReference>
<keyword evidence="1 6" id="KW-0479">Metal-binding</keyword>
<dbReference type="GO" id="GO:0016887">
    <property type="term" value="F:ATP hydrolysis activity"/>
    <property type="evidence" value="ECO:0007669"/>
    <property type="project" value="UniProtKB-UniRule"/>
</dbReference>
<name>A0A235BR07_UNCW3</name>
<comment type="similarity">
    <text evidence="6">Belongs to the Mrp/NBP35 ATP-binding proteins family.</text>
</comment>
<keyword evidence="6" id="KW-0378">Hydrolase</keyword>
<dbReference type="Gene3D" id="3.40.50.300">
    <property type="entry name" value="P-loop containing nucleotide triphosphate hydrolases"/>
    <property type="match status" value="1"/>
</dbReference>
<dbReference type="Proteomes" id="UP000215215">
    <property type="component" value="Unassembled WGS sequence"/>
</dbReference>
<dbReference type="GO" id="GO:0016226">
    <property type="term" value="P:iron-sulfur cluster assembly"/>
    <property type="evidence" value="ECO:0007669"/>
    <property type="project" value="InterPro"/>
</dbReference>
<protein>
    <recommendedName>
        <fullName evidence="6">Iron-sulfur cluster carrier protein</fullName>
    </recommendedName>
</protein>
<comment type="subunit">
    <text evidence="6">Homodimer.</text>
</comment>
<proteinExistence type="inferred from homology"/>
<keyword evidence="2 6" id="KW-0547">Nucleotide-binding</keyword>
<evidence type="ECO:0000313" key="7">
    <source>
        <dbReference type="EMBL" id="OYD14910.1"/>
    </source>
</evidence>
<keyword evidence="4 6" id="KW-0408">Iron</keyword>